<gene>
    <name evidence="1" type="ORF">SAMN04488121_103877</name>
</gene>
<sequence length="205" mass="23935">MSPFDYHYMLQQVEEKGRDLYRRDFVIDDIDRPVIMKLIAYFLRDGEVAAKEKLDLHKGLLLTGPVGCGKTSIMRILSNFSLPDHRPFLKSSIEISLEFADLGSDVILKYSRRAFNPYRRMPHVHCFDDLGLEPLVNYWGNKINLMSQVLFTRYNLMHSHGMITHIITRLNAAELGAIYGDHVRSRMREMFNLIAFQPDSRDKRK</sequence>
<dbReference type="SUPFAM" id="SSF52540">
    <property type="entry name" value="P-loop containing nucleoside triphosphate hydrolases"/>
    <property type="match status" value="1"/>
</dbReference>
<proteinExistence type="predicted"/>
<evidence type="ECO:0000313" key="2">
    <source>
        <dbReference type="Proteomes" id="UP000199045"/>
    </source>
</evidence>
<dbReference type="AlphaFoldDB" id="A0A1G7SHS8"/>
<dbReference type="Proteomes" id="UP000199045">
    <property type="component" value="Unassembled WGS sequence"/>
</dbReference>
<dbReference type="EMBL" id="FNBN01000003">
    <property type="protein sequence ID" value="SDG22553.1"/>
    <property type="molecule type" value="Genomic_DNA"/>
</dbReference>
<accession>A0A1G7SHS8</accession>
<protein>
    <recommendedName>
        <fullName evidence="3">ATPase family associated with various cellular activities (AAA)</fullName>
    </recommendedName>
</protein>
<organism evidence="1 2">
    <name type="scientific">Chitinophaga filiformis</name>
    <name type="common">Myxococcus filiformis</name>
    <name type="synonym">Flexibacter filiformis</name>
    <dbReference type="NCBI Taxonomy" id="104663"/>
    <lineage>
        <taxon>Bacteria</taxon>
        <taxon>Pseudomonadati</taxon>
        <taxon>Bacteroidota</taxon>
        <taxon>Chitinophagia</taxon>
        <taxon>Chitinophagales</taxon>
        <taxon>Chitinophagaceae</taxon>
        <taxon>Chitinophaga</taxon>
    </lineage>
</organism>
<dbReference type="Gene3D" id="3.40.50.300">
    <property type="entry name" value="P-loop containing nucleotide triphosphate hydrolases"/>
    <property type="match status" value="1"/>
</dbReference>
<reference evidence="1 2" key="1">
    <citation type="submission" date="2016-10" db="EMBL/GenBank/DDBJ databases">
        <authorList>
            <person name="de Groot N.N."/>
        </authorList>
    </citation>
    <scope>NUCLEOTIDE SEQUENCE [LARGE SCALE GENOMIC DNA]</scope>
    <source>
        <strain evidence="1 2">DSM 527</strain>
    </source>
</reference>
<name>A0A1G7SHS8_CHIFI</name>
<dbReference type="RefSeq" id="WP_143011498.1">
    <property type="nucleotide sequence ID" value="NZ_FNBN01000003.1"/>
</dbReference>
<evidence type="ECO:0000313" key="1">
    <source>
        <dbReference type="EMBL" id="SDG22553.1"/>
    </source>
</evidence>
<evidence type="ECO:0008006" key="3">
    <source>
        <dbReference type="Google" id="ProtNLM"/>
    </source>
</evidence>
<dbReference type="OrthoDB" id="835620at2"/>
<dbReference type="InterPro" id="IPR027417">
    <property type="entry name" value="P-loop_NTPase"/>
</dbReference>
<dbReference type="STRING" id="104663.SAMN04488121_103877"/>